<keyword evidence="6" id="KW-0963">Cytoplasm</keyword>
<keyword evidence="23" id="KW-0131">Cell cycle</keyword>
<keyword evidence="21" id="KW-0472">Membrane</keyword>
<keyword evidence="10" id="KW-0808">Transferase</keyword>
<feature type="compositionally biased region" description="Gly residues" evidence="30">
    <location>
        <begin position="1768"/>
        <end position="1781"/>
    </location>
</feature>
<reference evidence="33" key="1">
    <citation type="submission" date="2013-03" db="EMBL/GenBank/DDBJ databases">
        <title>The Genome Sequence of Anopheles dirus WRAIR2.</title>
        <authorList>
            <consortium name="The Broad Institute Genomics Platform"/>
            <person name="Neafsey D.E."/>
            <person name="Walton C."/>
            <person name="Walker B."/>
            <person name="Young S.K."/>
            <person name="Zeng Q."/>
            <person name="Gargeya S."/>
            <person name="Fitzgerald M."/>
            <person name="Haas B."/>
            <person name="Abouelleil A."/>
            <person name="Allen A.W."/>
            <person name="Alvarado L."/>
            <person name="Arachchi H.M."/>
            <person name="Berlin A.M."/>
            <person name="Chapman S.B."/>
            <person name="Gainer-Dewar J."/>
            <person name="Goldberg J."/>
            <person name="Griggs A."/>
            <person name="Gujja S."/>
            <person name="Hansen M."/>
            <person name="Howarth C."/>
            <person name="Imamovic A."/>
            <person name="Ireland A."/>
            <person name="Larimer J."/>
            <person name="McCowan C."/>
            <person name="Murphy C."/>
            <person name="Pearson M."/>
            <person name="Poon T.W."/>
            <person name="Priest M."/>
            <person name="Roberts A."/>
            <person name="Saif S."/>
            <person name="Shea T."/>
            <person name="Sisk P."/>
            <person name="Sykes S."/>
            <person name="Wortman J."/>
            <person name="Nusbaum C."/>
            <person name="Birren B."/>
        </authorList>
    </citation>
    <scope>NUCLEOTIDE SEQUENCE [LARGE SCALE GENOMIC DNA]</scope>
    <source>
        <strain evidence="33">WRAIR2</strain>
    </source>
</reference>
<feature type="compositionally biased region" description="Gly residues" evidence="30">
    <location>
        <begin position="1183"/>
        <end position="1193"/>
    </location>
</feature>
<dbReference type="GO" id="GO:0000922">
    <property type="term" value="C:spindle pole"/>
    <property type="evidence" value="ECO:0007669"/>
    <property type="project" value="UniProtKB-SubCell"/>
</dbReference>
<evidence type="ECO:0000259" key="31">
    <source>
        <dbReference type="PROSITE" id="PS50127"/>
    </source>
</evidence>
<evidence type="ECO:0000256" key="23">
    <source>
        <dbReference type="ARBA" id="ARBA00023306"/>
    </source>
</evidence>
<dbReference type="SMART" id="SM00238">
    <property type="entry name" value="BIR"/>
    <property type="match status" value="1"/>
</dbReference>
<dbReference type="GO" id="GO:0046872">
    <property type="term" value="F:metal ion binding"/>
    <property type="evidence" value="ECO:0007669"/>
    <property type="project" value="UniProtKB-KW"/>
</dbReference>
<dbReference type="GO" id="GO:0005794">
    <property type="term" value="C:Golgi apparatus"/>
    <property type="evidence" value="ECO:0007669"/>
    <property type="project" value="UniProtKB-SubCell"/>
</dbReference>
<feature type="compositionally biased region" description="Low complexity" evidence="30">
    <location>
        <begin position="3115"/>
        <end position="3131"/>
    </location>
</feature>
<sequence>MASSDDQWLKEDGYLNVDAESCSIVYHPFLNVILVIASNNEVKLLDVNSGVILQSYRISDTNTVRCRYLLQQDKILIWNGRNICMRGDYNGVLLLDTILQAPVTSTDDRVRLELLLSEALLFLQCLQNLEEQGLENMSDVTNELTQKIGEAQAHSKRGIKAQKWETVCLELPHSSLRMVASGVVMQLRRLDQHIPAMAIASAINERLTDLLRGARGTESAKSVQRFQMYSEAARRQTFEAWPHMDYKWVLPDQMAQAGFYHQPGENGNKDRAMCFTCTVCLVCWEKTDEPWSEHERHSPDCPFVKGEFTQNVPLSVTYATSPAVSTAGFSLISAGERGVVFCTGNPSGDVTVWNIERQLTKVHEFQVKLHPDILTTTTISPLATVNSIELSALAAYIVRSPSGCLVLQRCASLSLKPKMLGTKIVAGVRVNSTEPFGESEYEFRQERETTLLLIVYNIEDPVVEDASPGSPTPVGQTITPQPTAATLSNAGNGSGGIGGVKKSNLFTILEGAEEDAVKLLGERPSMLVKELKHAKKLIATARNEMILKNKYYAGIIEKDSAGVPTLPEDIPVSNTTTTPSTSMNMVTDALATGISSTAISGAAGDGEGSGDGDGGGGGCAGDAGDGEHTVTTETGICCMPLQYIELPPILADSFDQYYISDTVPSSDNRYLLVVVKYDSSADATTPTTTAGTGESLPATDSAAKSDEPTKRWHAVLFLYALNEEGLVGPDDPLTTCLEREEVPLEITMLPKYDGTGRHFGGPETEQGIFVMTCADGKLRIVSLKTLAILSEASVKDDRFVSVTYCKSLERLCGCTTKGCLHFYSFYDLDADSSDERDEELVVPTPAAIDCADSKVPMTATTGDDGVVLMDVGIEVGAPAAGGAQNVPTGATQQQHAQQHPDGVGLEWLLAFRQDVGNANHLKVLHSLTLFSELLTPYSAEVPACWNELEQAQKQRRNPQHLRPGDDTHLTKTWRLHNDASTWDEHLIELNLPKCTSLGHIDFKFSLYQPCANSPAIQVTLLKQKSMGLCTRRKTQSINRVDESINFNIGAAEGKHFVENPVLSEEYLQARNAEIIVGPIELASCMDLSEQGGCVTLTSPKLLKSKGRNYLLHIKTMTDLSKDGQGKTRGCDWLNEISITVRATRQLYKVEHERAQRLAMLDSNMLLENLLNTLHQNANAAAGGTEGGEGGGSGENCSKSSAGTTAEEENVIIMQQNLALDILIWIVTIRMMRYRYPKNPFAKRATPTEVRNVAATDLNVQQTECVQIVEKHLERAIRHCIVLTNRSIAHKCVKLISLALEGAQNMIDKTVCNAFEQSLNNAIINCLPDVVNSSHAGALRWFALLVSGTTLAENHLTVADHCMSLLKAVAEELQKRNNPYTALLRTRFGLHGSPFDSEVFDAQVLDGRIGFGGGTGTSGVAYPFNCGATTNGLGSSPIDLRLMCFADGADLKCLSEQLRSRSIGSHFMGLLEVEPLHYSCSATSDATRLENIDANGNTTTTTNSSTVNGFGSTAASATANGITIEPVSTANILMDEFMLETASGADGGVYAVKVDSANGPGGTMVFSYSEAEQQYANNSSNNGNSNNNSVDSSKKKALKPTNNSNNVSSAEEGKENLGDGVMNNVKNVLVDKIFFSALQKHKLKSASVPIYLHGSSAVDAKPHATLIENEADTEKASTDSTYGDVYVDVGNLTTVGEAAGTATDSEPMQNTAVLSDELQRSAKVVSFANEQQAATPPSYHTTLLDNKIQEYLEEKTADGTSAPDKEQSAGGGGGSGGSGGGLPWHKLLASPPKQTIVVERMHSSAIRYVTLDFGAPIMLTDAIIPAHSDLASLSIDVWCFEEEADSVRLVVSQDIHSRTLVLSDLQPPPICRYLKITITGRYGMTATRCRIPMGSFFGHIVVLDREAYADPVMKFIQKRKTNVQAQIKILKALYEDVHCRYCLASSKLMDLLVPYFNCDASNIAHMQAFLNRMKDTSFGGGFGTDLYGPSGSGAAASIECAKVTVAYEECIGFQHQLNVIRRVMDRIRPSPQLAVPTPSKGTSSSDLSSIYTDKLRIMSECLIEIVLQLITMYGSMPALGIIEQQQQQEQQSQRPQSQPQHQHISQEMCNLLFDTMVIAGDAHTQLATCSMLVRMCCFEPWWGDFLADKFLTLYSSQNERIFPQDRVFLLLTYLGRRSIAIGRSRTTVIDAILRSLATLLAPLATNGASGMSIWCSTDLNLLGWILLFLSVCLDDGTEGRKDQTNLRWDFMSGETDMVKARMNINNGGLRTLTRSFKKRLIQTKQYSSLSGAASKLEMALKQQENQLKKLTVNIKQSFGDYFNEINNKMKVIEEAIITPLSKCELDSSSGILSSVSNGSFGLSSSGSASGTSNHKASTMSVGKYISLSTERAIRDAAASEASGIGSHSTSAAGGTADSGVDGETPFDRGLKSMKIGKIIVVIRGLIGLLLSMDFTCNMDVFLITCKIIARLVLACRPALQLSKIITTNQLLQLVRIAVWENQQQPWAVHAITCLLQDVLEADKSFKDDENDSSESSSDEGNGSGGSASANPLGANSSSMHAMRPPAEVPYKAQQQHPLQNTHHVTCDLSYADVAKNQLPSVVECDDPDMDEILIIDDILTAREKRFLKRDIGAFASIASKYSVTSKTVSSAMDARLEMGLDTNVEIVLRRLTTRAAFNLITSLPHVAMMPELIGLASVGGQQSAAEQLPPWPESIIDAWSGPEYLQGIETNIMLTEVFDNILSDLHQVDSWLNLEKILQLWLTLNGETLENIPGSCSTGLNPYSFPRIPFGDRAVHGLLKALATHPNIKLRAWCLGFHCLILACKPHFEADGVDTMASSEQHFRKMGVLIVNDENFEKMLLRFFSGADQSTVAMDGGGSSRYAGPTVCKLVVELFIWLDLRCNVRQKLKETLLRVTLHLVQFGGAIANQQGPIDAQSQMIKELLNFPYDKSDLGIAMSIIECVSHLVYNNVVNVEKLYCQKTVEPGNSSGILSGGMRFSSLFATVFNAESNRACKSATDSSLLVDLLKLASILVNTKNPHAGSEMAAGAVGGGGTSDDNVGSMPTGVVGGLQTIGVDNLNTSSESQTDEIKAEQQHTGSASAAGSGSGFLGGGTSSGSSNNTNTPGTGTGNTENRPKIPCFADTVLQHSPTMNRLLSALSHCNHSSLTMLVATTANNITVGSESSGSGSSGNNMAVRNLYSELCTVADAVFQLLLYLSRTASQNELVVKPLFEYINNASNVRHAMPKLHLSEPFLWFILKVLSTPGSVAIFTELGGIQVLCESLVRSNRALINTQPSLVSMIMQRLSKSSVGALHGMSSGSSSGSGGGSSGTAGGNGSGMTGGNGGSSSSKKTTPIVATPRNDEGLINFAPYCSITSDNQSVQAADVLIQTPIASHRRARNPAWSYLFYPNESNVDLTITLPTAVLLKEVQLQPHLATLASCPSAVAIEVTRDSILGPIPITQPISTVGMTCIRLRFAQPEIATSVIIRLYRPRDAMNIGLTQISILGTTTFGELPLPGGVGAGSSGWTHCPLTVGSSTGATGVNLKPSNDLYNSCNHRKAFGSGDTDGTGVAGVGLGGVGGVGCGYGYDDRMAGAAAARTSLGWLRILTQCFSVTIYYSDQQLADRVIAAANEVNGFMEACCALLNIAPNSPNDTLQNLETVLLKLGLHSREMGLRLINNLLRQSIPQTFQLSNDSISDLLYLLCTMQDEYTRDRLQAIWVRELAQYEVSGAGVGGPLKKALDALLCSVCCIRPEFFTMLLRRHGVLVPNLSTDLTASISDDRKDGERRTDDSKQEESDTTEWYSHLVIEDIAALDLTYSQLATIAMACQSPLAIQQLIDSGLPKLLNSVILEFCRRAKDCVERQRRRRGTAQPSGAGPTEGCLTDADKWSGGGGGGESDKSVRSHPMVNIQKVTEILSFFTELCSEGHMRDWLGSHEGSMFWEPLLLLLCNSQLANVTREITTQSCLALEECFIKFLSRVTTCHPKNQEVFTLNLISVIRKSDPTEESGSAPASSSSSAESSPMPASFSRNCISGFTRRLVLQILLESEQIMVAVRSDLPLLQSRDTGSGGLYNSIVNHPSKRPNAHLMLFQLSTNAKCQDILDQCAAAVYQPILPSVVPSNTASSSTPIGIPSQQQQQPQTQPPQSAPGPSSTPAGGELSLLPGGGIGSGSSGSGSSNPSGCRETELWELGMGLEILSVAAGVTAKDKRLKEAKNQATTMRWKDLMSMIKIKMDDSKLSVPDGIFLTHSAVPEVIITSDTTIAQLLTMLKSAGISLSIPCINLNLVDAKNRPPIETPSSGESSSSSVPGSSAYMRATEFLPLPSPLQIFSSRGGLSLLAHYLPTVYPEMPKSSANYMDKDRSPSGGLGALGGTNSGGNEWVKLEQMDEIYEDLDDIVAESSPKAQSITAIPQHSLAAFALFLKLPAYSEVLLNDTVRAQCLLRLILGVTSDGEGNEIYSLPLSNTLPTLPFEVFRQLLESSPLTTDDGVLLRRMVIEVGAIHLVLNCLSIFTHHNNAGSVRTGVVASSVGPGGAGGSSASNNAYDTLYQVLSLGAIGNKSSSTTTGNAAAVAANSTEDQLNADDKGHMYWAKGTGFGTGSTQQSWNVEQALMRQKSEEEHVTVLLQVLSSYINPGCNSYVISAGVEELHNYKDSFESVGDLPPIFLDLIQHSCLIPALSSYLRNDSVLDITRHIPLYRAILQLLRAISVSNQLAMLLVNKNASEGKLSIAGLLSNMKACVDTYAIRLKVNKKSNLKGQTQKIIVNLDDGDDEGLALMMHDIQLTSLLVQNATNMDTAGASEEEEKQSVPRPITKSVEEKYLEIMKALQFDTYEMIAESDNGYRFTISHHFETNVRMAGDRGHPGRVKRLAQETVTLSTSLPLSYSSSVFVRCDTDRLDIMKVLITGPAETPYANGCFEFDVYFPPDYPNSPMMINLETTGRNTVRFNPNLYNDGKVCLSVLNTWHGRPEEKWNAHTSSFLQVLVSIQSLILVPEPYFNEPGFERSRGTPTGTHSSREYNSNIYQACVRYAMLEQLRHPCPCFQDVIHAHFWLKRNEICTQIEEWIAELSHPLQHERTGRTISFNAMVLRRQYRQLREELAKLAPPPGLEETDYPFNVRGNITPTTPSTVAGGVGTSGTSTTSTTSVASSGTGLFIGSSSSMSSFSSSSSSSSSSTSSSSSSSSSSSTSSSSSSSGSSSSSNTSVHSQQAADTNVAAQSESIDSIEDDAGAVVQLATTLREEGHETDSGSMMTEEVAVVFSDHSEEQGGELNVHSAVGCSESTSSSVSAGSGDNSSSSSSTNSSESTAVTGGLSEEMTGGSNQLPTMADDSSSNNSIGKPAVISSSSVHESLDDDADLSLEEMALSMV</sequence>
<evidence type="ECO:0000256" key="2">
    <source>
        <dbReference type="ARBA" id="ARBA00004198"/>
    </source>
</evidence>
<feature type="region of interest" description="Disordered" evidence="30">
    <location>
        <begin position="4123"/>
        <end position="4185"/>
    </location>
</feature>
<dbReference type="PANTHER" id="PTHR46116:SF39">
    <property type="entry name" value="BACULOVIRAL IAP REPEAT-CONTAINING PROTEIN 6"/>
    <property type="match status" value="1"/>
</dbReference>
<feature type="region of interest" description="Disordered" evidence="30">
    <location>
        <begin position="3778"/>
        <end position="3800"/>
    </location>
</feature>
<dbReference type="PROSITE" id="PS50127">
    <property type="entry name" value="UBC_2"/>
    <property type="match status" value="1"/>
</dbReference>
<dbReference type="GO" id="GO:0032465">
    <property type="term" value="P:regulation of cytokinesis"/>
    <property type="evidence" value="ECO:0007669"/>
    <property type="project" value="InterPro"/>
</dbReference>
<evidence type="ECO:0000256" key="28">
    <source>
        <dbReference type="ARBA" id="ARBA00081222"/>
    </source>
</evidence>
<dbReference type="GO" id="GO:0005634">
    <property type="term" value="C:nucleus"/>
    <property type="evidence" value="ECO:0007669"/>
    <property type="project" value="TreeGrafter"/>
</dbReference>
<feature type="compositionally biased region" description="Low complexity" evidence="30">
    <location>
        <begin position="1576"/>
        <end position="1590"/>
    </location>
</feature>
<keyword evidence="13" id="KW-0479">Metal-binding</keyword>
<evidence type="ECO:0000256" key="3">
    <source>
        <dbReference type="ARBA" id="ARBA00004214"/>
    </source>
</evidence>
<feature type="region of interest" description="Disordered" evidence="30">
    <location>
        <begin position="5278"/>
        <end position="5356"/>
    </location>
</feature>
<evidence type="ECO:0000256" key="5">
    <source>
        <dbReference type="ARBA" id="ARBA00004647"/>
    </source>
</evidence>
<feature type="compositionally biased region" description="Polar residues" evidence="30">
    <location>
        <begin position="5206"/>
        <end position="5223"/>
    </location>
</feature>
<keyword evidence="20" id="KW-0333">Golgi apparatus</keyword>
<feature type="compositionally biased region" description="Polar residues" evidence="30">
    <location>
        <begin position="5320"/>
        <end position="5350"/>
    </location>
</feature>
<proteinExistence type="inferred from homology"/>
<feature type="compositionally biased region" description="Gly residues" evidence="30">
    <location>
        <begin position="3322"/>
        <end position="3345"/>
    </location>
</feature>
<dbReference type="Pfam" id="PF00653">
    <property type="entry name" value="BIR"/>
    <property type="match status" value="1"/>
</dbReference>
<feature type="compositionally biased region" description="Basic and acidic residues" evidence="30">
    <location>
        <begin position="3780"/>
        <end position="3797"/>
    </location>
</feature>
<evidence type="ECO:0000256" key="7">
    <source>
        <dbReference type="ARBA" id="ARBA00022553"/>
    </source>
</evidence>
<evidence type="ECO:0000256" key="22">
    <source>
        <dbReference type="ARBA" id="ARBA00023212"/>
    </source>
</evidence>
<dbReference type="InterPro" id="IPR000608">
    <property type="entry name" value="UBC"/>
</dbReference>
<dbReference type="Gene3D" id="3.10.110.10">
    <property type="entry name" value="Ubiquitin Conjugating Enzyme"/>
    <property type="match status" value="1"/>
</dbReference>
<dbReference type="EnsemblMetazoa" id="ADIR010197-RA">
    <property type="protein sequence ID" value="ADIR010197-PA"/>
    <property type="gene ID" value="ADIR010197"/>
</dbReference>
<protein>
    <recommendedName>
        <fullName evidence="25">Dual E2 ubiquitin-conjugating enzyme/E3 ubiquitin-protein ligase BIRC6</fullName>
    </recommendedName>
    <alternativeName>
        <fullName evidence="28">BIR repeat-containing ubiquitin-conjugating enzyme</fullName>
    </alternativeName>
    <alternativeName>
        <fullName evidence="27">Baculoviral IAP repeat-containing protein 6</fullName>
    </alternativeName>
    <alternativeName>
        <fullName evidence="26">Ubiquitin-conjugating BIR domain enzyme apollon</fullName>
    </alternativeName>
</protein>
<feature type="region of interest" description="Disordered" evidence="30">
    <location>
        <begin position="4005"/>
        <end position="4027"/>
    </location>
</feature>
<dbReference type="InterPro" id="IPR001370">
    <property type="entry name" value="BIR_rpt"/>
</dbReference>
<feature type="region of interest" description="Disordered" evidence="30">
    <location>
        <begin position="1575"/>
        <end position="1619"/>
    </location>
</feature>
<keyword evidence="29" id="KW-0175">Coiled coil</keyword>
<dbReference type="SMART" id="SM00212">
    <property type="entry name" value="UBCc"/>
    <property type="match status" value="1"/>
</dbReference>
<keyword evidence="7" id="KW-0597">Phosphoprotein</keyword>
<dbReference type="Proteomes" id="UP000075884">
    <property type="component" value="Unassembled WGS sequence"/>
</dbReference>
<dbReference type="GO" id="GO:0005813">
    <property type="term" value="C:centrosome"/>
    <property type="evidence" value="ECO:0007669"/>
    <property type="project" value="UniProtKB-SubCell"/>
</dbReference>
<evidence type="ECO:0000256" key="10">
    <source>
        <dbReference type="ARBA" id="ARBA00022679"/>
    </source>
</evidence>
<evidence type="ECO:0000256" key="11">
    <source>
        <dbReference type="ARBA" id="ARBA00022690"/>
    </source>
</evidence>
<accession>A0A182NRA7</accession>
<feature type="compositionally biased region" description="Low complexity" evidence="30">
    <location>
        <begin position="683"/>
        <end position="693"/>
    </location>
</feature>
<feature type="compositionally biased region" description="Gly residues" evidence="30">
    <location>
        <begin position="3104"/>
        <end position="3114"/>
    </location>
</feature>
<feature type="compositionally biased region" description="Low complexity" evidence="30">
    <location>
        <begin position="4126"/>
        <end position="4142"/>
    </location>
</feature>
<dbReference type="InterPro" id="IPR016135">
    <property type="entry name" value="UBQ-conjugating_enzyme/RWD"/>
</dbReference>
<feature type="region of interest" description="Disordered" evidence="30">
    <location>
        <begin position="601"/>
        <end position="620"/>
    </location>
</feature>
<evidence type="ECO:0000256" key="16">
    <source>
        <dbReference type="ARBA" id="ARBA00022776"/>
    </source>
</evidence>
<evidence type="ECO:0000256" key="19">
    <source>
        <dbReference type="ARBA" id="ARBA00022843"/>
    </source>
</evidence>
<feature type="region of interest" description="Disordered" evidence="30">
    <location>
        <begin position="5166"/>
        <end position="5224"/>
    </location>
</feature>
<feature type="coiled-coil region" evidence="29">
    <location>
        <begin position="2285"/>
        <end position="2319"/>
    </location>
</feature>
<dbReference type="Pfam" id="PF00179">
    <property type="entry name" value="UQ_con"/>
    <property type="match status" value="1"/>
</dbReference>
<evidence type="ECO:0000256" key="13">
    <source>
        <dbReference type="ARBA" id="ARBA00022723"/>
    </source>
</evidence>
<dbReference type="CDD" id="cd23810">
    <property type="entry name" value="UBCc_BIRC6"/>
    <property type="match status" value="1"/>
</dbReference>
<feature type="region of interest" description="Disordered" evidence="30">
    <location>
        <begin position="682"/>
        <end position="705"/>
    </location>
</feature>
<evidence type="ECO:0000256" key="26">
    <source>
        <dbReference type="ARBA" id="ARBA00075349"/>
    </source>
</evidence>
<dbReference type="GO" id="GO:0006915">
    <property type="term" value="P:apoptotic process"/>
    <property type="evidence" value="ECO:0007669"/>
    <property type="project" value="UniProtKB-KW"/>
</dbReference>
<evidence type="ECO:0000256" key="27">
    <source>
        <dbReference type="ARBA" id="ARBA00079718"/>
    </source>
</evidence>
<evidence type="ECO:0000256" key="8">
    <source>
        <dbReference type="ARBA" id="ARBA00022574"/>
    </source>
</evidence>
<evidence type="ECO:0000256" key="4">
    <source>
        <dbReference type="ARBA" id="ARBA00004300"/>
    </source>
</evidence>
<dbReference type="InterPro" id="IPR022103">
    <property type="entry name" value="BIRC6"/>
</dbReference>
<evidence type="ECO:0000256" key="1">
    <source>
        <dbReference type="ARBA" id="ARBA00004177"/>
    </source>
</evidence>
<reference evidence="32" key="2">
    <citation type="submission" date="2020-05" db="UniProtKB">
        <authorList>
            <consortium name="EnsemblMetazoa"/>
        </authorList>
    </citation>
    <scope>IDENTIFICATION</scope>
    <source>
        <strain evidence="32">WRAIR2</strain>
    </source>
</reference>
<evidence type="ECO:0000256" key="29">
    <source>
        <dbReference type="SAM" id="Coils"/>
    </source>
</evidence>
<evidence type="ECO:0000256" key="17">
    <source>
        <dbReference type="ARBA" id="ARBA00022786"/>
    </source>
</evidence>
<dbReference type="FunFam" id="1.10.1170.10:FF:000001">
    <property type="entry name" value="baculoviral IAP repeat-containing protein 6 isoform X1"/>
    <property type="match status" value="1"/>
</dbReference>
<keyword evidence="33" id="KW-1185">Reference proteome</keyword>
<dbReference type="SUPFAM" id="SSF54495">
    <property type="entry name" value="UBC-like"/>
    <property type="match status" value="1"/>
</dbReference>
<feature type="region of interest" description="Disordered" evidence="30">
    <location>
        <begin position="1180"/>
        <end position="1200"/>
    </location>
</feature>
<dbReference type="CDD" id="cd00022">
    <property type="entry name" value="BIR"/>
    <property type="match status" value="1"/>
</dbReference>
<feature type="compositionally biased region" description="Polar residues" evidence="30">
    <location>
        <begin position="1599"/>
        <end position="1608"/>
    </location>
</feature>
<keyword evidence="17" id="KW-0833">Ubl conjugation pathway</keyword>
<evidence type="ECO:0000256" key="6">
    <source>
        <dbReference type="ARBA" id="ARBA00022490"/>
    </source>
</evidence>
<dbReference type="FunFam" id="3.10.110.10:FF:000014">
    <property type="entry name" value="Baculoviral IAP repeat-containing protein 6"/>
    <property type="match status" value="1"/>
</dbReference>
<keyword evidence="16" id="KW-0498">Mitosis</keyword>
<dbReference type="GO" id="GO:0030496">
    <property type="term" value="C:midbody"/>
    <property type="evidence" value="ECO:0007669"/>
    <property type="project" value="UniProtKB-SubCell"/>
</dbReference>
<keyword evidence="8" id="KW-0853">WD repeat</keyword>
<feature type="region of interest" description="Disordered" evidence="30">
    <location>
        <begin position="3865"/>
        <end position="3905"/>
    </location>
</feature>
<keyword evidence="15" id="KW-0967">Endosome</keyword>
<feature type="compositionally biased region" description="Basic and acidic residues" evidence="30">
    <location>
        <begin position="1755"/>
        <end position="1766"/>
    </location>
</feature>
<evidence type="ECO:0000313" key="33">
    <source>
        <dbReference type="Proteomes" id="UP000075884"/>
    </source>
</evidence>
<dbReference type="GO" id="GO:0043066">
    <property type="term" value="P:negative regulation of apoptotic process"/>
    <property type="evidence" value="ECO:0007669"/>
    <property type="project" value="UniProtKB-ARBA"/>
</dbReference>
<keyword evidence="19" id="KW-0832">Ubl conjugation</keyword>
<evidence type="ECO:0000256" key="30">
    <source>
        <dbReference type="SAM" id="MobiDB-lite"/>
    </source>
</evidence>
<dbReference type="Gene3D" id="1.10.1170.10">
    <property type="entry name" value="Inhibitor Of Apoptosis Protein (2mihbC-IAP-1), Chain A"/>
    <property type="match status" value="1"/>
</dbReference>
<keyword evidence="14" id="KW-0677">Repeat</keyword>
<evidence type="ECO:0000256" key="18">
    <source>
        <dbReference type="ARBA" id="ARBA00022833"/>
    </source>
</evidence>
<feature type="compositionally biased region" description="Low complexity" evidence="30">
    <location>
        <begin position="4150"/>
        <end position="4164"/>
    </location>
</feature>
<feature type="domain" description="UBC core" evidence="31">
    <location>
        <begin position="4866"/>
        <end position="5033"/>
    </location>
</feature>
<dbReference type="Pfam" id="PF12356">
    <property type="entry name" value="BIRC6"/>
    <property type="match status" value="1"/>
</dbReference>
<feature type="compositionally biased region" description="Low complexity" evidence="30">
    <location>
        <begin position="5166"/>
        <end position="5205"/>
    </location>
</feature>
<keyword evidence="22" id="KW-0206">Cytoskeleton</keyword>
<evidence type="ECO:0000256" key="14">
    <source>
        <dbReference type="ARBA" id="ARBA00022737"/>
    </source>
</evidence>
<keyword evidence="9" id="KW-0132">Cell division</keyword>
<evidence type="ECO:0000256" key="24">
    <source>
        <dbReference type="ARBA" id="ARBA00060909"/>
    </source>
</evidence>
<feature type="region of interest" description="Disordered" evidence="30">
    <location>
        <begin position="1755"/>
        <end position="1783"/>
    </location>
</feature>
<evidence type="ECO:0000313" key="32">
    <source>
        <dbReference type="EnsemblMetazoa" id="ADIR010197-PA"/>
    </source>
</evidence>
<feature type="region of interest" description="Disordered" evidence="30">
    <location>
        <begin position="5124"/>
        <end position="5150"/>
    </location>
</feature>
<keyword evidence="12" id="KW-0053">Apoptosis</keyword>
<dbReference type="VEuPathDB" id="VectorBase:ADIR010197"/>
<dbReference type="GO" id="GO:0004842">
    <property type="term" value="F:ubiquitin-protein transferase activity"/>
    <property type="evidence" value="ECO:0007669"/>
    <property type="project" value="InterPro"/>
</dbReference>
<feature type="compositionally biased region" description="Low complexity" evidence="30">
    <location>
        <begin position="2532"/>
        <end position="2557"/>
    </location>
</feature>
<feature type="compositionally biased region" description="Low complexity" evidence="30">
    <location>
        <begin position="5281"/>
        <end position="5311"/>
    </location>
</feature>
<dbReference type="PANTHER" id="PTHR46116">
    <property type="entry name" value="(E3-INDEPENDENT) E2 UBIQUITIN-CONJUGATING ENZYME"/>
    <property type="match status" value="1"/>
</dbReference>
<dbReference type="STRING" id="7168.A0A182NRA7"/>
<evidence type="ECO:0000256" key="21">
    <source>
        <dbReference type="ARBA" id="ARBA00023136"/>
    </source>
</evidence>
<dbReference type="GO" id="GO:0004869">
    <property type="term" value="F:cysteine-type endopeptidase inhibitor activity"/>
    <property type="evidence" value="ECO:0007669"/>
    <property type="project" value="TreeGrafter"/>
</dbReference>
<feature type="compositionally biased region" description="Low complexity" evidence="30">
    <location>
        <begin position="4008"/>
        <end position="4027"/>
    </location>
</feature>
<evidence type="ECO:0000256" key="9">
    <source>
        <dbReference type="ARBA" id="ARBA00022618"/>
    </source>
</evidence>
<keyword evidence="11" id="KW-0646">Protease inhibitor</keyword>
<dbReference type="GO" id="GO:0016567">
    <property type="term" value="P:protein ubiquitination"/>
    <property type="evidence" value="ECO:0007669"/>
    <property type="project" value="UniProtKB-ARBA"/>
</dbReference>
<evidence type="ECO:0000256" key="25">
    <source>
        <dbReference type="ARBA" id="ARBA00069601"/>
    </source>
</evidence>
<evidence type="ECO:0000256" key="15">
    <source>
        <dbReference type="ARBA" id="ARBA00022753"/>
    </source>
</evidence>
<organism evidence="32 33">
    <name type="scientific">Anopheles dirus</name>
    <dbReference type="NCBI Taxonomy" id="7168"/>
    <lineage>
        <taxon>Eukaryota</taxon>
        <taxon>Metazoa</taxon>
        <taxon>Ecdysozoa</taxon>
        <taxon>Arthropoda</taxon>
        <taxon>Hexapoda</taxon>
        <taxon>Insecta</taxon>
        <taxon>Pterygota</taxon>
        <taxon>Neoptera</taxon>
        <taxon>Endopterygota</taxon>
        <taxon>Diptera</taxon>
        <taxon>Nematocera</taxon>
        <taxon>Culicoidea</taxon>
        <taxon>Culicidae</taxon>
        <taxon>Anophelinae</taxon>
        <taxon>Anopheles</taxon>
    </lineage>
</organism>
<feature type="region of interest" description="Disordered" evidence="30">
    <location>
        <begin position="2398"/>
        <end position="2419"/>
    </location>
</feature>
<dbReference type="GO" id="GO:0005768">
    <property type="term" value="C:endosome"/>
    <property type="evidence" value="ECO:0007669"/>
    <property type="project" value="UniProtKB-SubCell"/>
</dbReference>
<name>A0A182NRA7_9DIPT</name>
<keyword evidence="18" id="KW-0862">Zinc</keyword>
<feature type="region of interest" description="Disordered" evidence="30">
    <location>
        <begin position="3044"/>
        <end position="3135"/>
    </location>
</feature>
<evidence type="ECO:0000256" key="20">
    <source>
        <dbReference type="ARBA" id="ARBA00023034"/>
    </source>
</evidence>
<dbReference type="PROSITE" id="PS50143">
    <property type="entry name" value="BIR_REPEAT_2"/>
    <property type="match status" value="1"/>
</dbReference>
<feature type="compositionally biased region" description="Gly residues" evidence="30">
    <location>
        <begin position="603"/>
        <end position="620"/>
    </location>
</feature>
<dbReference type="SUPFAM" id="SSF57924">
    <property type="entry name" value="Inhibitor of apoptosis (IAP) repeat"/>
    <property type="match status" value="1"/>
</dbReference>
<feature type="compositionally biased region" description="Gly residues" evidence="30">
    <location>
        <begin position="4165"/>
        <end position="4175"/>
    </location>
</feature>
<feature type="region of interest" description="Disordered" evidence="30">
    <location>
        <begin position="3312"/>
        <end position="3355"/>
    </location>
</feature>
<feature type="region of interest" description="Disordered" evidence="30">
    <location>
        <begin position="2524"/>
        <end position="2561"/>
    </location>
</feature>
<dbReference type="GO" id="GO:0051301">
    <property type="term" value="P:cell division"/>
    <property type="evidence" value="ECO:0007669"/>
    <property type="project" value="UniProtKB-KW"/>
</dbReference>
<dbReference type="GO" id="GO:0042127">
    <property type="term" value="P:regulation of cell population proliferation"/>
    <property type="evidence" value="ECO:0007669"/>
    <property type="project" value="UniProtKB-ARBA"/>
</dbReference>
<comment type="similarity">
    <text evidence="24">Belongs to the BIRC6 family.</text>
</comment>
<comment type="subcellular location">
    <subcellularLocation>
        <location evidence="4">Cytoplasm</location>
        <location evidence="4">Cytoskeleton</location>
        <location evidence="4">Microtubule organizing center</location>
        <location evidence="4">Centrosome</location>
    </subcellularLocation>
    <subcellularLocation>
        <location evidence="5">Cytoplasm</location>
        <location evidence="5">Cytoskeleton</location>
        <location evidence="5">Spindle pole</location>
    </subcellularLocation>
    <subcellularLocation>
        <location evidence="1">Endosome</location>
    </subcellularLocation>
    <subcellularLocation>
        <location evidence="2">Golgi apparatus</location>
        <location evidence="2">trans-Golgi network membrane</location>
    </subcellularLocation>
    <subcellularLocation>
        <location evidence="3">Midbody</location>
    </subcellularLocation>
</comment>
<evidence type="ECO:0000256" key="12">
    <source>
        <dbReference type="ARBA" id="ARBA00022703"/>
    </source>
</evidence>